<protein>
    <recommendedName>
        <fullName evidence="3">Ubiquitin-like protease family profile domain-containing protein</fullName>
    </recommendedName>
</protein>
<reference evidence="2" key="1">
    <citation type="journal article" date="2023" name="Commun. Biol.">
        <title>Genome analysis of Parmales, the sister group of diatoms, reveals the evolutionary specialization of diatoms from phago-mixotrophs to photoautotrophs.</title>
        <authorList>
            <person name="Ban H."/>
            <person name="Sato S."/>
            <person name="Yoshikawa S."/>
            <person name="Yamada K."/>
            <person name="Nakamura Y."/>
            <person name="Ichinomiya M."/>
            <person name="Sato N."/>
            <person name="Blanc-Mathieu R."/>
            <person name="Endo H."/>
            <person name="Kuwata A."/>
            <person name="Ogata H."/>
        </authorList>
    </citation>
    <scope>NUCLEOTIDE SEQUENCE [LARGE SCALE GENOMIC DNA]</scope>
</reference>
<dbReference type="Gene3D" id="3.40.395.10">
    <property type="entry name" value="Adenoviral Proteinase, Chain A"/>
    <property type="match status" value="1"/>
</dbReference>
<sequence length="144" mass="16093">MDPVIYASEGDSFVYKSDLKLLEPGNWLNDNLLTFYLTCLPSPSHTLLDSAVLSFLINQLHEDDEDFVEECIQMKDTFIGNNSNFLLVVNSSYVGRECFGKVGGGVHWSLLHVIINNGVKDDESSSKGKQLIVTSSFRIPMMIN</sequence>
<organism evidence="1 2">
    <name type="scientific">Triparma laevis f. inornata</name>
    <dbReference type="NCBI Taxonomy" id="1714386"/>
    <lineage>
        <taxon>Eukaryota</taxon>
        <taxon>Sar</taxon>
        <taxon>Stramenopiles</taxon>
        <taxon>Ochrophyta</taxon>
        <taxon>Bolidophyceae</taxon>
        <taxon>Parmales</taxon>
        <taxon>Triparmaceae</taxon>
        <taxon>Triparma</taxon>
    </lineage>
</organism>
<evidence type="ECO:0008006" key="3">
    <source>
        <dbReference type="Google" id="ProtNLM"/>
    </source>
</evidence>
<proteinExistence type="predicted"/>
<comment type="caution">
    <text evidence="1">The sequence shown here is derived from an EMBL/GenBank/DDBJ whole genome shotgun (WGS) entry which is preliminary data.</text>
</comment>
<dbReference type="AlphaFoldDB" id="A0A9W6ZH87"/>
<gene>
    <name evidence="1" type="ORF">TL16_g01254</name>
</gene>
<dbReference type="Proteomes" id="UP001162640">
    <property type="component" value="Unassembled WGS sequence"/>
</dbReference>
<evidence type="ECO:0000313" key="1">
    <source>
        <dbReference type="EMBL" id="GMH52566.1"/>
    </source>
</evidence>
<dbReference type="SUPFAM" id="SSF54001">
    <property type="entry name" value="Cysteine proteinases"/>
    <property type="match status" value="1"/>
</dbReference>
<name>A0A9W6ZH87_9STRA</name>
<accession>A0A9W6ZH87</accession>
<dbReference type="InterPro" id="IPR038765">
    <property type="entry name" value="Papain-like_cys_pep_sf"/>
</dbReference>
<evidence type="ECO:0000313" key="2">
    <source>
        <dbReference type="Proteomes" id="UP001162640"/>
    </source>
</evidence>
<dbReference type="EMBL" id="BLQM01000028">
    <property type="protein sequence ID" value="GMH52566.1"/>
    <property type="molecule type" value="Genomic_DNA"/>
</dbReference>